<feature type="transmembrane region" description="Helical" evidence="1">
    <location>
        <begin position="285"/>
        <end position="305"/>
    </location>
</feature>
<protein>
    <submittedName>
        <fullName evidence="2">Stage II sporulation protein M</fullName>
    </submittedName>
</protein>
<gene>
    <name evidence="2" type="ORF">GSY69_12850</name>
</gene>
<comment type="caution">
    <text evidence="2">The sequence shown here is derived from an EMBL/GenBank/DDBJ whole genome shotgun (WGS) entry which is preliminary data.</text>
</comment>
<keyword evidence="1" id="KW-0812">Transmembrane</keyword>
<feature type="transmembrane region" description="Helical" evidence="1">
    <location>
        <begin position="154"/>
        <end position="173"/>
    </location>
</feature>
<proteinExistence type="predicted"/>
<evidence type="ECO:0000313" key="3">
    <source>
        <dbReference type="Proteomes" id="UP000469215"/>
    </source>
</evidence>
<dbReference type="AlphaFoldDB" id="A0A6N9HAK4"/>
<accession>A0A6N9HAK4</accession>
<keyword evidence="1" id="KW-1133">Transmembrane helix</keyword>
<dbReference type="InterPro" id="IPR002798">
    <property type="entry name" value="SpoIIM-like"/>
</dbReference>
<evidence type="ECO:0000256" key="1">
    <source>
        <dbReference type="SAM" id="Phobius"/>
    </source>
</evidence>
<keyword evidence="1" id="KW-0472">Membrane</keyword>
<sequence>MDPALLAQLRAPSWDRLSRLARASRLSPAEAEEFLALYRAASKDLSALQSSAPDSEISLRLSNIVHRARTQLTGVPAGATAAVSRYFLVSLPAALYSLRWYFVGVFAFFTAIALATTAWALADPHVMDLLGPEEARRRLAEHDFVDYYREHPNGFFAVGVWTNNAWLAIQWVVLGITGAYVVLGLVSNAVNVGVSAAILFDYGKGADFFAFILPHGIPEVTCILLAAAAGLKIFTAWMIPGPRRRSAALALEARSLIAVALGLVLFLFCSGLIEGFVTPSHLPVAVKIALGLLLASGIVAYALALGRPAERAGLSGDIARERAGYDIVAVD</sequence>
<feature type="transmembrane region" description="Helical" evidence="1">
    <location>
        <begin position="180"/>
        <end position="200"/>
    </location>
</feature>
<dbReference type="Proteomes" id="UP000469215">
    <property type="component" value="Unassembled WGS sequence"/>
</dbReference>
<reference evidence="2 3" key="1">
    <citation type="submission" date="2020-01" db="EMBL/GenBank/DDBJ databases">
        <authorList>
            <person name="Deng T."/>
        </authorList>
    </citation>
    <scope>NUCLEOTIDE SEQUENCE [LARGE SCALE GENOMIC DNA]</scope>
    <source>
        <strain evidence="2 3">5221</strain>
    </source>
</reference>
<dbReference type="EMBL" id="WWEQ01000081">
    <property type="protein sequence ID" value="MYM20826.1"/>
    <property type="molecule type" value="Genomic_DNA"/>
</dbReference>
<evidence type="ECO:0000313" key="2">
    <source>
        <dbReference type="EMBL" id="MYM20826.1"/>
    </source>
</evidence>
<dbReference type="Pfam" id="PF01944">
    <property type="entry name" value="SpoIIM"/>
    <property type="match status" value="1"/>
</dbReference>
<feature type="transmembrane region" description="Helical" evidence="1">
    <location>
        <begin position="255"/>
        <end position="273"/>
    </location>
</feature>
<dbReference type="PANTHER" id="PTHR35337:SF1">
    <property type="entry name" value="SLR1478 PROTEIN"/>
    <property type="match status" value="1"/>
</dbReference>
<dbReference type="RefSeq" id="WP_160954234.1">
    <property type="nucleotide sequence ID" value="NZ_WWEQ01000081.1"/>
</dbReference>
<dbReference type="PANTHER" id="PTHR35337">
    <property type="entry name" value="SLR1478 PROTEIN"/>
    <property type="match status" value="1"/>
</dbReference>
<feature type="transmembrane region" description="Helical" evidence="1">
    <location>
        <begin position="100"/>
        <end position="122"/>
    </location>
</feature>
<organism evidence="2 3">
    <name type="scientific">Brevibacterium rongguiense</name>
    <dbReference type="NCBI Taxonomy" id="2695267"/>
    <lineage>
        <taxon>Bacteria</taxon>
        <taxon>Bacillati</taxon>
        <taxon>Actinomycetota</taxon>
        <taxon>Actinomycetes</taxon>
        <taxon>Micrococcales</taxon>
        <taxon>Brevibacteriaceae</taxon>
        <taxon>Brevibacterium</taxon>
    </lineage>
</organism>
<feature type="transmembrane region" description="Helical" evidence="1">
    <location>
        <begin position="212"/>
        <end position="234"/>
    </location>
</feature>
<keyword evidence="3" id="KW-1185">Reference proteome</keyword>
<name>A0A6N9HAK4_9MICO</name>